<dbReference type="Pfam" id="PF13639">
    <property type="entry name" value="zf-RING_2"/>
    <property type="match status" value="1"/>
</dbReference>
<feature type="region of interest" description="Disordered" evidence="9">
    <location>
        <begin position="402"/>
        <end position="435"/>
    </location>
</feature>
<dbReference type="GO" id="GO:0016567">
    <property type="term" value="P:protein ubiquitination"/>
    <property type="evidence" value="ECO:0007669"/>
    <property type="project" value="TreeGrafter"/>
</dbReference>
<dbReference type="PANTHER" id="PTHR15710">
    <property type="entry name" value="E3 UBIQUITIN-PROTEIN LIGASE PRAJA"/>
    <property type="match status" value="1"/>
</dbReference>
<dbReference type="InterPro" id="IPR039525">
    <property type="entry name" value="RNF126-like_zinc-ribbon"/>
</dbReference>
<proteinExistence type="predicted"/>
<dbReference type="Pfam" id="PF14369">
    <property type="entry name" value="Zn_ribbon_19"/>
    <property type="match status" value="1"/>
</dbReference>
<accession>A0A811SFX7</accession>
<dbReference type="InterPro" id="IPR013083">
    <property type="entry name" value="Znf_RING/FYVE/PHD"/>
</dbReference>
<organism evidence="11 12">
    <name type="scientific">Miscanthus lutarioriparius</name>
    <dbReference type="NCBI Taxonomy" id="422564"/>
    <lineage>
        <taxon>Eukaryota</taxon>
        <taxon>Viridiplantae</taxon>
        <taxon>Streptophyta</taxon>
        <taxon>Embryophyta</taxon>
        <taxon>Tracheophyta</taxon>
        <taxon>Spermatophyta</taxon>
        <taxon>Magnoliopsida</taxon>
        <taxon>Liliopsida</taxon>
        <taxon>Poales</taxon>
        <taxon>Poaceae</taxon>
        <taxon>PACMAD clade</taxon>
        <taxon>Panicoideae</taxon>
        <taxon>Andropogonodae</taxon>
        <taxon>Andropogoneae</taxon>
        <taxon>Saccharinae</taxon>
        <taxon>Miscanthus</taxon>
    </lineage>
</organism>
<evidence type="ECO:0000313" key="12">
    <source>
        <dbReference type="Proteomes" id="UP000604825"/>
    </source>
</evidence>
<evidence type="ECO:0000256" key="8">
    <source>
        <dbReference type="PROSITE-ProRule" id="PRU00175"/>
    </source>
</evidence>
<keyword evidence="5 8" id="KW-0863">Zinc-finger</keyword>
<dbReference type="Gene3D" id="3.30.40.10">
    <property type="entry name" value="Zinc/RING finger domain, C3HC4 (zinc finger)"/>
    <property type="match status" value="1"/>
</dbReference>
<keyword evidence="4" id="KW-0479">Metal-binding</keyword>
<dbReference type="FunFam" id="3.30.40.10:FF:000022">
    <property type="entry name" value="E3 ubiquitin-protein ligase RING1-like"/>
    <property type="match status" value="1"/>
</dbReference>
<dbReference type="EC" id="2.3.2.27" evidence="2"/>
<evidence type="ECO:0000256" key="6">
    <source>
        <dbReference type="ARBA" id="ARBA00022786"/>
    </source>
</evidence>
<gene>
    <name evidence="11" type="ORF">NCGR_LOCUS63944</name>
</gene>
<feature type="region of interest" description="Disordered" evidence="9">
    <location>
        <begin position="153"/>
        <end position="205"/>
    </location>
</feature>
<feature type="compositionally biased region" description="Polar residues" evidence="9">
    <location>
        <begin position="405"/>
        <end position="422"/>
    </location>
</feature>
<name>A0A811SFX7_9POAL</name>
<evidence type="ECO:0000256" key="4">
    <source>
        <dbReference type="ARBA" id="ARBA00022723"/>
    </source>
</evidence>
<dbReference type="CDD" id="cd16667">
    <property type="entry name" value="RING-H2_RNF126-like"/>
    <property type="match status" value="1"/>
</dbReference>
<dbReference type="PROSITE" id="PS50089">
    <property type="entry name" value="ZF_RING_2"/>
    <property type="match status" value="1"/>
</dbReference>
<sequence length="520" mass="56056">MSTGAGGGVRGRRRRTWRLYWCYVCGRAVRAVSYPTSDVFCPRCFGRFLHEIDLPAPRPVVPPADQFFQPPFLPHDGPRRRVIYTGDARDPTADADTQLPRRPRRVPSPPPALATRRPDEDYGVDAPPPPPVVGWDEFFIGPNLNALIERLTQDDRPGLPPAPESAIDSLPTADADTPLPRRPRRVPSPPPALATRRPDEDYGVDAPPPPPVVGWDEFFIGANLNALIERLTQDDRPGPPPAPESAIDSLPTVQVSPAHLLDGSQCPVCKEEFELGEAARELPCKHAYHTDCIVPWLRLHNSCPVCRQELPQQPADGAQDGGGREEGSGETEAPAPGPVDHNADAEFLNKPLAHFSEMQTIFGNSMATGRFAEDSNSALGTEDANNENEDMAANVGGEMNGQGGSEMNANGESDATTLPTNHGATSSGSKTKKAKVSVDEEEGLIAAINRVGDRLVVAEAIEKATAPPPPAPSNELPEDLFDMLVGLPGFEATHISVYFQHLVANPGIGRHSTSFHLIIS</sequence>
<dbReference type="AlphaFoldDB" id="A0A811SFX7"/>
<feature type="domain" description="RING-type" evidence="10">
    <location>
        <begin position="266"/>
        <end position="307"/>
    </location>
</feature>
<feature type="region of interest" description="Disordered" evidence="9">
    <location>
        <begin position="314"/>
        <end position="341"/>
    </location>
</feature>
<evidence type="ECO:0000256" key="3">
    <source>
        <dbReference type="ARBA" id="ARBA00022679"/>
    </source>
</evidence>
<evidence type="ECO:0000313" key="11">
    <source>
        <dbReference type="EMBL" id="CAD6339846.1"/>
    </source>
</evidence>
<evidence type="ECO:0000256" key="5">
    <source>
        <dbReference type="ARBA" id="ARBA00022771"/>
    </source>
</evidence>
<evidence type="ECO:0000256" key="1">
    <source>
        <dbReference type="ARBA" id="ARBA00000900"/>
    </source>
</evidence>
<dbReference type="SUPFAM" id="SSF57850">
    <property type="entry name" value="RING/U-box"/>
    <property type="match status" value="1"/>
</dbReference>
<evidence type="ECO:0000256" key="7">
    <source>
        <dbReference type="ARBA" id="ARBA00022833"/>
    </source>
</evidence>
<feature type="region of interest" description="Disordered" evidence="9">
    <location>
        <begin position="67"/>
        <end position="128"/>
    </location>
</feature>
<evidence type="ECO:0000259" key="10">
    <source>
        <dbReference type="PROSITE" id="PS50089"/>
    </source>
</evidence>
<dbReference type="GO" id="GO:0061630">
    <property type="term" value="F:ubiquitin protein ligase activity"/>
    <property type="evidence" value="ECO:0007669"/>
    <property type="project" value="UniProtKB-EC"/>
</dbReference>
<evidence type="ECO:0000256" key="2">
    <source>
        <dbReference type="ARBA" id="ARBA00012483"/>
    </source>
</evidence>
<dbReference type="EMBL" id="CAJGYO010000019">
    <property type="protein sequence ID" value="CAD6339846.1"/>
    <property type="molecule type" value="Genomic_DNA"/>
</dbReference>
<keyword evidence="7" id="KW-0862">Zinc</keyword>
<keyword evidence="3" id="KW-0808">Transferase</keyword>
<dbReference type="GO" id="GO:0008270">
    <property type="term" value="F:zinc ion binding"/>
    <property type="evidence" value="ECO:0007669"/>
    <property type="project" value="UniProtKB-KW"/>
</dbReference>
<keyword evidence="6" id="KW-0833">Ubl conjugation pathway</keyword>
<dbReference type="InterPro" id="IPR001841">
    <property type="entry name" value="Znf_RING"/>
</dbReference>
<evidence type="ECO:0000256" key="9">
    <source>
        <dbReference type="SAM" id="MobiDB-lite"/>
    </source>
</evidence>
<dbReference type="Proteomes" id="UP000604825">
    <property type="component" value="Unassembled WGS sequence"/>
</dbReference>
<dbReference type="GO" id="GO:0005737">
    <property type="term" value="C:cytoplasm"/>
    <property type="evidence" value="ECO:0007669"/>
    <property type="project" value="TreeGrafter"/>
</dbReference>
<dbReference type="SMART" id="SM00184">
    <property type="entry name" value="RING"/>
    <property type="match status" value="1"/>
</dbReference>
<reference evidence="11" key="1">
    <citation type="submission" date="2020-10" db="EMBL/GenBank/DDBJ databases">
        <authorList>
            <person name="Han B."/>
            <person name="Lu T."/>
            <person name="Zhao Q."/>
            <person name="Huang X."/>
            <person name="Zhao Y."/>
        </authorList>
    </citation>
    <scope>NUCLEOTIDE SEQUENCE</scope>
</reference>
<dbReference type="PANTHER" id="PTHR15710:SF18">
    <property type="entry name" value="RING-TYPE E3 UBIQUITIN TRANSFERASE"/>
    <property type="match status" value="1"/>
</dbReference>
<dbReference type="OrthoDB" id="8062037at2759"/>
<comment type="catalytic activity">
    <reaction evidence="1">
        <text>S-ubiquitinyl-[E2 ubiquitin-conjugating enzyme]-L-cysteine + [acceptor protein]-L-lysine = [E2 ubiquitin-conjugating enzyme]-L-cysteine + N(6)-ubiquitinyl-[acceptor protein]-L-lysine.</text>
        <dbReference type="EC" id="2.3.2.27"/>
    </reaction>
</comment>
<protein>
    <recommendedName>
        <fullName evidence="2">RING-type E3 ubiquitin transferase</fullName>
        <ecNumber evidence="2">2.3.2.27</ecNumber>
    </recommendedName>
</protein>
<comment type="caution">
    <text evidence="11">The sequence shown here is derived from an EMBL/GenBank/DDBJ whole genome shotgun (WGS) entry which is preliminary data.</text>
</comment>
<keyword evidence="12" id="KW-1185">Reference proteome</keyword>